<dbReference type="InterPro" id="IPR030869">
    <property type="entry name" value="MqnD"/>
</dbReference>
<dbReference type="HAMAP" id="MF_00996">
    <property type="entry name" value="MqnD"/>
    <property type="match status" value="1"/>
</dbReference>
<dbReference type="AlphaFoldDB" id="A0A098EBV2"/>
<evidence type="ECO:0000313" key="3">
    <source>
        <dbReference type="EMBL" id="CEG12989.1"/>
    </source>
</evidence>
<dbReference type="Pfam" id="PF02621">
    <property type="entry name" value="VitK2_biosynth"/>
    <property type="match status" value="1"/>
</dbReference>
<dbReference type="GO" id="GO:0009234">
    <property type="term" value="P:menaquinone biosynthetic process"/>
    <property type="evidence" value="ECO:0007669"/>
    <property type="project" value="UniProtKB-KW"/>
</dbReference>
<dbReference type="EMBL" id="CCXY01000230">
    <property type="protein sequence ID" value="CEG12989.1"/>
    <property type="molecule type" value="Genomic_DNA"/>
</dbReference>
<name>A0A098EBV2_9ZZZZ</name>
<evidence type="ECO:0000256" key="1">
    <source>
        <dbReference type="ARBA" id="ARBA00022428"/>
    </source>
</evidence>
<dbReference type="PANTHER" id="PTHR37167:SF1">
    <property type="entry name" value="1,4-DIHYDROXY-6-NAPHTOATE SYNTHASE"/>
    <property type="match status" value="1"/>
</dbReference>
<keyword evidence="1" id="KW-0474">Menaquinone biosynthesis</keyword>
<dbReference type="GO" id="GO:0016829">
    <property type="term" value="F:lyase activity"/>
    <property type="evidence" value="ECO:0007669"/>
    <property type="project" value="UniProtKB-KW"/>
</dbReference>
<dbReference type="PANTHER" id="PTHR37167">
    <property type="entry name" value="1,4-DIHYDROXY-6-NAPHTOATE SYNTHASE"/>
    <property type="match status" value="1"/>
</dbReference>
<gene>
    <name evidence="3" type="ORF">MSIBF_A3050002</name>
</gene>
<proteinExistence type="inferred from homology"/>
<dbReference type="Gene3D" id="3.40.190.10">
    <property type="entry name" value="Periplasmic binding protein-like II"/>
    <property type="match status" value="2"/>
</dbReference>
<dbReference type="InterPro" id="IPR003773">
    <property type="entry name" value="Menaquinone_biosynth"/>
</dbReference>
<dbReference type="SUPFAM" id="SSF53850">
    <property type="entry name" value="Periplasmic binding protein-like II"/>
    <property type="match status" value="1"/>
</dbReference>
<evidence type="ECO:0000256" key="2">
    <source>
        <dbReference type="ARBA" id="ARBA00023239"/>
    </source>
</evidence>
<accession>A0A098EBV2</accession>
<dbReference type="CDD" id="cd13636">
    <property type="entry name" value="PBP2_Af1704"/>
    <property type="match status" value="1"/>
</dbReference>
<protein>
    <recommendedName>
        <fullName evidence="4">1,4-dihydroxy-6-naphtoate synthase</fullName>
    </recommendedName>
</protein>
<reference evidence="3" key="1">
    <citation type="submission" date="2014-09" db="EMBL/GenBank/DDBJ databases">
        <authorList>
            <person name="Probst J Alexander"/>
        </authorList>
    </citation>
    <scope>NUCLEOTIDE SEQUENCE</scope>
</reference>
<keyword evidence="2" id="KW-0456">Lyase</keyword>
<organism evidence="3">
    <name type="scientific">groundwater metagenome</name>
    <dbReference type="NCBI Taxonomy" id="717931"/>
    <lineage>
        <taxon>unclassified sequences</taxon>
        <taxon>metagenomes</taxon>
        <taxon>ecological metagenomes</taxon>
    </lineage>
</organism>
<sequence>MQKINFAHSPDADDAFMFYAIEERKIDTPGFEIKGILSDIETLNNKALNSVYEATAISFHLYPYIVKNYYLMKTGGSIGYNYGPIVVSKSKINGIKGKLIGIPGKWTTAYLLLKIFEENFTPVFMPFDKIIDAVEAGKIDAGLIIHEGQITYAERNLFKILDLGEWWFESHKLPVPLGCNVIRKDIGIENAKKISEILKKSILYGIEHKKEAINYASKFARNLSDINKIEKFVDMYVNERTIELGDDDITAIKILLNEGYEKGMIPFKTELEIV</sequence>
<evidence type="ECO:0008006" key="4">
    <source>
        <dbReference type="Google" id="ProtNLM"/>
    </source>
</evidence>